<evidence type="ECO:0000256" key="1">
    <source>
        <dbReference type="SAM" id="MobiDB-lite"/>
    </source>
</evidence>
<proteinExistence type="predicted"/>
<protein>
    <submittedName>
        <fullName evidence="2">Uncharacterized protein</fullName>
    </submittedName>
</protein>
<dbReference type="Proteomes" id="UP001151760">
    <property type="component" value="Unassembled WGS sequence"/>
</dbReference>
<feature type="compositionally biased region" description="Acidic residues" evidence="1">
    <location>
        <begin position="218"/>
        <end position="227"/>
    </location>
</feature>
<feature type="compositionally biased region" description="Basic and acidic residues" evidence="1">
    <location>
        <begin position="208"/>
        <end position="217"/>
    </location>
</feature>
<feature type="region of interest" description="Disordered" evidence="1">
    <location>
        <begin position="88"/>
        <end position="129"/>
    </location>
</feature>
<dbReference type="EMBL" id="BQNB010014659">
    <property type="protein sequence ID" value="GJT30854.1"/>
    <property type="molecule type" value="Genomic_DNA"/>
</dbReference>
<feature type="region of interest" description="Disordered" evidence="1">
    <location>
        <begin position="208"/>
        <end position="227"/>
    </location>
</feature>
<evidence type="ECO:0000313" key="2">
    <source>
        <dbReference type="EMBL" id="GJT30854.1"/>
    </source>
</evidence>
<feature type="compositionally biased region" description="Basic and acidic residues" evidence="1">
    <location>
        <begin position="105"/>
        <end position="124"/>
    </location>
</feature>
<feature type="region of interest" description="Disordered" evidence="1">
    <location>
        <begin position="150"/>
        <end position="171"/>
    </location>
</feature>
<keyword evidence="3" id="KW-1185">Reference proteome</keyword>
<accession>A0ABQ5D136</accession>
<organism evidence="2 3">
    <name type="scientific">Tanacetum coccineum</name>
    <dbReference type="NCBI Taxonomy" id="301880"/>
    <lineage>
        <taxon>Eukaryota</taxon>
        <taxon>Viridiplantae</taxon>
        <taxon>Streptophyta</taxon>
        <taxon>Embryophyta</taxon>
        <taxon>Tracheophyta</taxon>
        <taxon>Spermatophyta</taxon>
        <taxon>Magnoliopsida</taxon>
        <taxon>eudicotyledons</taxon>
        <taxon>Gunneridae</taxon>
        <taxon>Pentapetalae</taxon>
        <taxon>asterids</taxon>
        <taxon>campanulids</taxon>
        <taxon>Asterales</taxon>
        <taxon>Asteraceae</taxon>
        <taxon>Asteroideae</taxon>
        <taxon>Anthemideae</taxon>
        <taxon>Anthemidinae</taxon>
        <taxon>Tanacetum</taxon>
    </lineage>
</organism>
<comment type="caution">
    <text evidence="2">The sequence shown here is derived from an EMBL/GenBank/DDBJ whole genome shotgun (WGS) entry which is preliminary data.</text>
</comment>
<reference evidence="2" key="1">
    <citation type="journal article" date="2022" name="Int. J. Mol. Sci.">
        <title>Draft Genome of Tanacetum Coccineum: Genomic Comparison of Closely Related Tanacetum-Family Plants.</title>
        <authorList>
            <person name="Yamashiro T."/>
            <person name="Shiraishi A."/>
            <person name="Nakayama K."/>
            <person name="Satake H."/>
        </authorList>
    </citation>
    <scope>NUCLEOTIDE SEQUENCE</scope>
</reference>
<sequence>MSLTLWNDEVQAVVDRSAYQLCEKYAKYAFKVSIDEYNVKKLLQVFTVLCLPDDPEILASILLSVTPSKMDTEATSSALPKITSLDLESQTDEKTTHVSTQKNNVVDHVKQQHASDGKNKRAAENDIGNESSIAKKRLLKTAVVAGLHDNEETNNKKQKNGCSQEEVEKRVPVTSDMKPDVNDEKPDEYYYEIEAEEQKSIRMAKEEYEEDHVVKEEYDQEDDEDNEIENCDYDDLHLAYLGDKSPKL</sequence>
<reference evidence="2" key="2">
    <citation type="submission" date="2022-01" db="EMBL/GenBank/DDBJ databases">
        <authorList>
            <person name="Yamashiro T."/>
            <person name="Shiraishi A."/>
            <person name="Satake H."/>
            <person name="Nakayama K."/>
        </authorList>
    </citation>
    <scope>NUCLEOTIDE SEQUENCE</scope>
</reference>
<name>A0ABQ5D136_9ASTR</name>
<gene>
    <name evidence="2" type="ORF">Tco_0911129</name>
</gene>
<evidence type="ECO:0000313" key="3">
    <source>
        <dbReference type="Proteomes" id="UP001151760"/>
    </source>
</evidence>